<evidence type="ECO:0000256" key="1">
    <source>
        <dbReference type="SAM" id="Phobius"/>
    </source>
</evidence>
<comment type="caution">
    <text evidence="2">The sequence shown here is derived from an EMBL/GenBank/DDBJ whole genome shotgun (WGS) entry which is preliminary data.</text>
</comment>
<organism evidence="2 3">
    <name type="scientific">Anabaena azotica FACHB-119</name>
    <dbReference type="NCBI Taxonomy" id="947527"/>
    <lineage>
        <taxon>Bacteria</taxon>
        <taxon>Bacillati</taxon>
        <taxon>Cyanobacteriota</taxon>
        <taxon>Cyanophyceae</taxon>
        <taxon>Nostocales</taxon>
        <taxon>Nostocaceae</taxon>
        <taxon>Anabaena</taxon>
        <taxon>Anabaena azotica</taxon>
    </lineage>
</organism>
<evidence type="ECO:0000313" key="2">
    <source>
        <dbReference type="EMBL" id="MBD2499532.1"/>
    </source>
</evidence>
<proteinExistence type="predicted"/>
<dbReference type="InterPro" id="IPR007332">
    <property type="entry name" value="DUF411"/>
</dbReference>
<name>A0ABR8CXJ2_9NOST</name>
<gene>
    <name evidence="2" type="ORF">H6G83_02680</name>
</gene>
<keyword evidence="1" id="KW-0812">Transmembrane</keyword>
<keyword evidence="3" id="KW-1185">Reference proteome</keyword>
<keyword evidence="1" id="KW-0472">Membrane</keyword>
<reference evidence="2 3" key="1">
    <citation type="journal article" date="2020" name="ISME J.">
        <title>Comparative genomics reveals insights into cyanobacterial evolution and habitat adaptation.</title>
        <authorList>
            <person name="Chen M.Y."/>
            <person name="Teng W.K."/>
            <person name="Zhao L."/>
            <person name="Hu C.X."/>
            <person name="Zhou Y.K."/>
            <person name="Han B.P."/>
            <person name="Song L.R."/>
            <person name="Shu W.S."/>
        </authorList>
    </citation>
    <scope>NUCLEOTIDE SEQUENCE [LARGE SCALE GENOMIC DNA]</scope>
    <source>
        <strain evidence="2 3">FACHB-119</strain>
    </source>
</reference>
<dbReference type="InterPro" id="IPR036249">
    <property type="entry name" value="Thioredoxin-like_sf"/>
</dbReference>
<dbReference type="Pfam" id="PF04214">
    <property type="entry name" value="DUF411"/>
    <property type="match status" value="1"/>
</dbReference>
<feature type="transmembrane region" description="Helical" evidence="1">
    <location>
        <begin position="12"/>
        <end position="33"/>
    </location>
</feature>
<protein>
    <submittedName>
        <fullName evidence="2">DUF411 domain-containing protein</fullName>
    </submittedName>
</protein>
<keyword evidence="1" id="KW-1133">Transmembrane helix</keyword>
<accession>A0ABR8CXJ2</accession>
<dbReference type="SUPFAM" id="SSF52833">
    <property type="entry name" value="Thioredoxin-like"/>
    <property type="match status" value="1"/>
</dbReference>
<dbReference type="RefSeq" id="WP_190466559.1">
    <property type="nucleotide sequence ID" value="NZ_JACJSG010000003.1"/>
</dbReference>
<sequence>MHERFSTWMSKLSSYLFLVIVTIGILAITYGTANLSSKAEEVTGINHPQILGSNSVSLINVSLWDKQTEPYLGTRDIKVYRSPACGCCGAWVEHLRQQGFNIQADIKTDDIEAIKQKYNLPQELASCHTAIIDGYVMEGHIPADDIKSFLQQKPQVLGLTVPGMPIGTPGMEMGDKKQPFTVMAFDKTGKVTSFKEYKSY</sequence>
<dbReference type="EMBL" id="JACJSG010000003">
    <property type="protein sequence ID" value="MBD2499532.1"/>
    <property type="molecule type" value="Genomic_DNA"/>
</dbReference>
<evidence type="ECO:0000313" key="3">
    <source>
        <dbReference type="Proteomes" id="UP000661112"/>
    </source>
</evidence>
<dbReference type="Proteomes" id="UP000661112">
    <property type="component" value="Unassembled WGS sequence"/>
</dbReference>